<gene>
    <name evidence="3" type="ORF">SAMN02745223_03496</name>
    <name evidence="2" type="ORF">VW29_07490</name>
</gene>
<dbReference type="EMBL" id="FQVC01000013">
    <property type="protein sequence ID" value="SHF76745.1"/>
    <property type="molecule type" value="Genomic_DNA"/>
</dbReference>
<protein>
    <submittedName>
        <fullName evidence="2 3">Neutral/alkaline non-lysosomal ceramidase</fullName>
    </submittedName>
</protein>
<accession>A0A0F5LU42</accession>
<dbReference type="InterPro" id="IPR031329">
    <property type="entry name" value="NEUT/ALK_ceramidase_N"/>
</dbReference>
<dbReference type="RefSeq" id="WP_046134684.1">
    <property type="nucleotide sequence ID" value="NZ_FQVC01000013.1"/>
</dbReference>
<reference evidence="2 4" key="1">
    <citation type="submission" date="2015-03" db="EMBL/GenBank/DDBJ databases">
        <authorList>
            <person name="Hassan Y.I."/>
            <person name="Lepp D."/>
            <person name="Zhou T."/>
        </authorList>
    </citation>
    <scope>NUCLEOTIDE SEQUENCE [LARGE SCALE GENOMIC DNA]</scope>
    <source>
        <strain evidence="2 4">DSM 17137</strain>
    </source>
</reference>
<feature type="domain" description="Neutral/alkaline non-lysosomal ceramidase N-terminal" evidence="1">
    <location>
        <begin position="4"/>
        <end position="192"/>
    </location>
</feature>
<reference evidence="3 5" key="2">
    <citation type="submission" date="2016-11" db="EMBL/GenBank/DDBJ databases">
        <authorList>
            <person name="Jaros S."/>
            <person name="Januszkiewicz K."/>
            <person name="Wedrychowicz H."/>
        </authorList>
    </citation>
    <scope>NUCLEOTIDE SEQUENCE [LARGE SCALE GENOMIC DNA]</scope>
    <source>
        <strain evidence="3 5">DSM 17137</strain>
    </source>
</reference>
<dbReference type="OrthoDB" id="622550at2"/>
<evidence type="ECO:0000259" key="1">
    <source>
        <dbReference type="Pfam" id="PF04734"/>
    </source>
</evidence>
<evidence type="ECO:0000313" key="3">
    <source>
        <dbReference type="EMBL" id="SHF76745.1"/>
    </source>
</evidence>
<dbReference type="Proteomes" id="UP000184533">
    <property type="component" value="Unassembled WGS sequence"/>
</dbReference>
<dbReference type="Proteomes" id="UP000033608">
    <property type="component" value="Unassembled WGS sequence"/>
</dbReference>
<keyword evidence="4" id="KW-1185">Reference proteome</keyword>
<evidence type="ECO:0000313" key="5">
    <source>
        <dbReference type="Proteomes" id="UP000184533"/>
    </source>
</evidence>
<evidence type="ECO:0000313" key="2">
    <source>
        <dbReference type="EMBL" id="KKB85167.1"/>
    </source>
</evidence>
<organism evidence="2 4">
    <name type="scientific">Devosia limi DSM 17137</name>
    <dbReference type="NCBI Taxonomy" id="1121477"/>
    <lineage>
        <taxon>Bacteria</taxon>
        <taxon>Pseudomonadati</taxon>
        <taxon>Pseudomonadota</taxon>
        <taxon>Alphaproteobacteria</taxon>
        <taxon>Hyphomicrobiales</taxon>
        <taxon>Devosiaceae</taxon>
        <taxon>Devosia</taxon>
    </lineage>
</organism>
<proteinExistence type="predicted"/>
<name>A0A0F5LU42_9HYPH</name>
<dbReference type="EMBL" id="LAJF01000060">
    <property type="protein sequence ID" value="KKB85167.1"/>
    <property type="molecule type" value="Genomic_DNA"/>
</dbReference>
<dbReference type="STRING" id="1121477.SAMN02745223_03496"/>
<evidence type="ECO:0000313" key="4">
    <source>
        <dbReference type="Proteomes" id="UP000033608"/>
    </source>
</evidence>
<dbReference type="PATRIC" id="fig|1121477.3.peg.2586"/>
<sequence length="423" mass="44675">MMRAGAACVDITPPAGLHLAGFAARTEPSTGVHDRLTARAVVVGDTALVALDVIGLHEDMAARIRQRCALPDDNVVVAATHTHGAPVSMRGRLGRDADSQFLQQIEDGAVAAIDQALASARPARLAAGMGGDPDVARNRRHADGPLDRSLPVVRIDDLDGACIAVVVSYACHPVVLGADNREMTADYPHYVRAGLEAAIPGAMALFLTGCTGDANTGHTAQASWTLAANNERTFSTAERLGKRIAAAALQAVMQPVEGEIGSRHRALDLDLVRLEPEPLSALAENWRAERATAEPVRAILLGHWIHWAERNQHTKPGHWRARVSLLDWCGIPIVALPGEIFGETGLSVRAACAGRPALIISYAEGNPGYIPPSSEFVFGGYEVAEAHRFIGMPGAFAPGSAEALADAARALLAERHLTTQPVA</sequence>
<dbReference type="Pfam" id="PF04734">
    <property type="entry name" value="Ceramidase_alk"/>
    <property type="match status" value="1"/>
</dbReference>
<dbReference type="AlphaFoldDB" id="A0A0F5LU42"/>